<keyword evidence="2" id="KW-0732">Signal</keyword>
<dbReference type="RefSeq" id="WP_182810862.1">
    <property type="nucleotide sequence ID" value="NZ_JACJFM010000043.1"/>
</dbReference>
<evidence type="ECO:0000313" key="4">
    <source>
        <dbReference type="Proteomes" id="UP000565262"/>
    </source>
</evidence>
<dbReference type="Proteomes" id="UP000565262">
    <property type="component" value="Unassembled WGS sequence"/>
</dbReference>
<feature type="chain" id="PRO_5032795817" description="IPTL-CTERM protein sorting domain-containing protein" evidence="2">
    <location>
        <begin position="22"/>
        <end position="78"/>
    </location>
</feature>
<proteinExistence type="predicted"/>
<organism evidence="3 4">
    <name type="scientific">Oceanospirillum sediminis</name>
    <dbReference type="NCBI Taxonomy" id="2760088"/>
    <lineage>
        <taxon>Bacteria</taxon>
        <taxon>Pseudomonadati</taxon>
        <taxon>Pseudomonadota</taxon>
        <taxon>Gammaproteobacteria</taxon>
        <taxon>Oceanospirillales</taxon>
        <taxon>Oceanospirillaceae</taxon>
        <taxon>Oceanospirillum</taxon>
    </lineage>
</organism>
<accession>A0A839IVU1</accession>
<keyword evidence="1" id="KW-1133">Transmembrane helix</keyword>
<evidence type="ECO:0008006" key="5">
    <source>
        <dbReference type="Google" id="ProtNLM"/>
    </source>
</evidence>
<feature type="signal peptide" evidence="2">
    <location>
        <begin position="1"/>
        <end position="21"/>
    </location>
</feature>
<protein>
    <recommendedName>
        <fullName evidence="5">IPTL-CTERM protein sorting domain-containing protein</fullName>
    </recommendedName>
</protein>
<name>A0A839IVU1_9GAMM</name>
<keyword evidence="1" id="KW-0472">Membrane</keyword>
<comment type="caution">
    <text evidence="3">The sequence shown here is derived from an EMBL/GenBank/DDBJ whole genome shotgun (WGS) entry which is preliminary data.</text>
</comment>
<sequence>MKKLIALVFVFSIFFYEQAHSGSVPAAVCGNGEATGNTHCITGGSISSIPMPGFSSGVISLTLIVLSGVIAWKINKKE</sequence>
<feature type="transmembrane region" description="Helical" evidence="1">
    <location>
        <begin position="50"/>
        <end position="72"/>
    </location>
</feature>
<dbReference type="EMBL" id="JACJFM010000043">
    <property type="protein sequence ID" value="MBB1489091.1"/>
    <property type="molecule type" value="Genomic_DNA"/>
</dbReference>
<evidence type="ECO:0000256" key="2">
    <source>
        <dbReference type="SAM" id="SignalP"/>
    </source>
</evidence>
<evidence type="ECO:0000313" key="3">
    <source>
        <dbReference type="EMBL" id="MBB1489091.1"/>
    </source>
</evidence>
<dbReference type="AlphaFoldDB" id="A0A839IVU1"/>
<gene>
    <name evidence="3" type="ORF">H4O21_21000</name>
</gene>
<evidence type="ECO:0000256" key="1">
    <source>
        <dbReference type="SAM" id="Phobius"/>
    </source>
</evidence>
<reference evidence="3 4" key="1">
    <citation type="submission" date="2020-08" db="EMBL/GenBank/DDBJ databases">
        <title>Oceanospirillum sp. nov. isolated from marine sediment.</title>
        <authorList>
            <person name="Ji X."/>
        </authorList>
    </citation>
    <scope>NUCLEOTIDE SEQUENCE [LARGE SCALE GENOMIC DNA]</scope>
    <source>
        <strain evidence="3 4">D5</strain>
    </source>
</reference>
<keyword evidence="1" id="KW-0812">Transmembrane</keyword>
<keyword evidence="4" id="KW-1185">Reference proteome</keyword>